<evidence type="ECO:0000256" key="1">
    <source>
        <dbReference type="SAM" id="Phobius"/>
    </source>
</evidence>
<proteinExistence type="predicted"/>
<comment type="caution">
    <text evidence="2">The sequence shown here is derived from an EMBL/GenBank/DDBJ whole genome shotgun (WGS) entry which is preliminary data.</text>
</comment>
<feature type="transmembrane region" description="Helical" evidence="1">
    <location>
        <begin position="20"/>
        <end position="40"/>
    </location>
</feature>
<sequence length="70" mass="7818">MIIFNIIISLLRPRSGKEFIYIAFLLSALLYSARMIHAPFESVPLAVHLINGGYDCAILSASAIVHYILR</sequence>
<keyword evidence="1" id="KW-0472">Membrane</keyword>
<organism evidence="2 3">
    <name type="scientific">Bugula neritina</name>
    <name type="common">Brown bryozoan</name>
    <name type="synonym">Sertularia neritina</name>
    <dbReference type="NCBI Taxonomy" id="10212"/>
    <lineage>
        <taxon>Eukaryota</taxon>
        <taxon>Metazoa</taxon>
        <taxon>Spiralia</taxon>
        <taxon>Lophotrochozoa</taxon>
        <taxon>Bryozoa</taxon>
        <taxon>Gymnolaemata</taxon>
        <taxon>Cheilostomatida</taxon>
        <taxon>Flustrina</taxon>
        <taxon>Buguloidea</taxon>
        <taxon>Bugulidae</taxon>
        <taxon>Bugula</taxon>
    </lineage>
</organism>
<reference evidence="2" key="1">
    <citation type="submission" date="2020-06" db="EMBL/GenBank/DDBJ databases">
        <title>Draft genome of Bugula neritina, a colonial animal packing powerful symbionts and potential medicines.</title>
        <authorList>
            <person name="Rayko M."/>
        </authorList>
    </citation>
    <scope>NUCLEOTIDE SEQUENCE [LARGE SCALE GENOMIC DNA]</scope>
    <source>
        <strain evidence="2">Kwan_BN1</strain>
    </source>
</reference>
<keyword evidence="1" id="KW-1133">Transmembrane helix</keyword>
<dbReference type="EMBL" id="VXIV02002474">
    <property type="protein sequence ID" value="KAF6025322.1"/>
    <property type="molecule type" value="Genomic_DNA"/>
</dbReference>
<dbReference type="Proteomes" id="UP000593567">
    <property type="component" value="Unassembled WGS sequence"/>
</dbReference>
<gene>
    <name evidence="2" type="ORF">EB796_016377</name>
</gene>
<keyword evidence="3" id="KW-1185">Reference proteome</keyword>
<feature type="transmembrane region" description="Helical" evidence="1">
    <location>
        <begin position="46"/>
        <end position="69"/>
    </location>
</feature>
<evidence type="ECO:0000313" key="3">
    <source>
        <dbReference type="Proteomes" id="UP000593567"/>
    </source>
</evidence>
<protein>
    <submittedName>
        <fullName evidence="2">Uncharacterized protein</fullName>
    </submittedName>
</protein>
<dbReference type="AlphaFoldDB" id="A0A7J7JG67"/>
<evidence type="ECO:0000313" key="2">
    <source>
        <dbReference type="EMBL" id="KAF6025322.1"/>
    </source>
</evidence>
<accession>A0A7J7JG67</accession>
<name>A0A7J7JG67_BUGNE</name>
<keyword evidence="1" id="KW-0812">Transmembrane</keyword>